<proteinExistence type="predicted"/>
<evidence type="ECO:0000313" key="3">
    <source>
        <dbReference type="Proteomes" id="UP001143307"/>
    </source>
</evidence>
<dbReference type="RefSeq" id="WP_279252753.1">
    <property type="nucleotide sequence ID" value="NZ_SHNP01000003.1"/>
</dbReference>
<protein>
    <submittedName>
        <fullName evidence="2">META domain-containing protein</fullName>
    </submittedName>
</protein>
<dbReference type="Pfam" id="PF03724">
    <property type="entry name" value="META"/>
    <property type="match status" value="1"/>
</dbReference>
<dbReference type="InterPro" id="IPR039366">
    <property type="entry name" value="Pilotin"/>
</dbReference>
<keyword evidence="3" id="KW-1185">Reference proteome</keyword>
<dbReference type="InterPro" id="IPR053196">
    <property type="entry name" value="Lipoprotein_YbaY-like"/>
</dbReference>
<evidence type="ECO:0000313" key="2">
    <source>
        <dbReference type="EMBL" id="MCX2973926.1"/>
    </source>
</evidence>
<dbReference type="PANTHER" id="PTHR38013">
    <property type="entry name" value="GLYCOPROTEIN/POLYSACCHARIDE METABOLISM"/>
    <property type="match status" value="1"/>
</dbReference>
<dbReference type="InterPro" id="IPR038670">
    <property type="entry name" value="HslJ-like_sf"/>
</dbReference>
<dbReference type="InterPro" id="IPR005184">
    <property type="entry name" value="DUF306_Meta_HslJ"/>
</dbReference>
<dbReference type="PANTHER" id="PTHR38013:SF1">
    <property type="entry name" value="GLYCOPROTEIN_POLYSACCHARIDE METABOLISM"/>
    <property type="match status" value="1"/>
</dbReference>
<comment type="caution">
    <text evidence="2">The sequence shown here is derived from an EMBL/GenBank/DDBJ whole genome shotgun (WGS) entry which is preliminary data.</text>
</comment>
<gene>
    <name evidence="2" type="ORF">EYC87_10080</name>
</gene>
<reference evidence="2" key="1">
    <citation type="submission" date="2019-02" db="EMBL/GenBank/DDBJ databases">
        <authorList>
            <person name="Li S.-H."/>
        </authorList>
    </citation>
    <scope>NUCLEOTIDE SEQUENCE</scope>
    <source>
        <strain evidence="2">IMCC8485</strain>
    </source>
</reference>
<accession>A0ABT3SVA9</accession>
<name>A0ABT3SVA9_9GAMM</name>
<sequence length="291" mass="31232">MMSKHGIAGFWLSVALMLGLTACGGEQESVETVDLEEEVTVAKIEGEVFYRERMMLPPGAEVEVQLQDVSRADALAAVMETAMFKAEGGPPYAFIIHYDPADIDERSQYSLRATITHGDQLMFINTEFIDPFNGETISIMLQRVPEPVSKAPVAPVETSSAGDEVVVAEVNVASESSTSALWLLDTLGGQTASLGAGGKAIELSLNAQDQTVSGFSGCNRYQGSYFSDGNSNHGTPLKFGPMASTKRACAGDDEIERTYLKALGDVDSYRIQGSSLALLQGKEVVATFRLR</sequence>
<dbReference type="Gene3D" id="2.40.128.270">
    <property type="match status" value="1"/>
</dbReference>
<feature type="domain" description="DUF306" evidence="1">
    <location>
        <begin position="179"/>
        <end position="288"/>
    </location>
</feature>
<dbReference type="EMBL" id="SHNP01000003">
    <property type="protein sequence ID" value="MCX2973926.1"/>
    <property type="molecule type" value="Genomic_DNA"/>
</dbReference>
<organism evidence="2 3">
    <name type="scientific">Candidatus Seongchinamella marina</name>
    <dbReference type="NCBI Taxonomy" id="2518990"/>
    <lineage>
        <taxon>Bacteria</taxon>
        <taxon>Pseudomonadati</taxon>
        <taxon>Pseudomonadota</taxon>
        <taxon>Gammaproteobacteria</taxon>
        <taxon>Cellvibrionales</taxon>
        <taxon>Halieaceae</taxon>
        <taxon>Seongchinamella</taxon>
    </lineage>
</organism>
<dbReference type="PROSITE" id="PS51257">
    <property type="entry name" value="PROKAR_LIPOPROTEIN"/>
    <property type="match status" value="1"/>
</dbReference>
<dbReference type="Proteomes" id="UP001143307">
    <property type="component" value="Unassembled WGS sequence"/>
</dbReference>
<evidence type="ECO:0000259" key="1">
    <source>
        <dbReference type="Pfam" id="PF03724"/>
    </source>
</evidence>
<dbReference type="Pfam" id="PF09619">
    <property type="entry name" value="YscW"/>
    <property type="match status" value="1"/>
</dbReference>